<dbReference type="EMBL" id="JAVRET010000006">
    <property type="protein sequence ID" value="MDT0408264.1"/>
    <property type="molecule type" value="Genomic_DNA"/>
</dbReference>
<dbReference type="GO" id="GO:0016787">
    <property type="term" value="F:hydrolase activity"/>
    <property type="evidence" value="ECO:0007669"/>
    <property type="project" value="UniProtKB-KW"/>
</dbReference>
<evidence type="ECO:0000313" key="3">
    <source>
        <dbReference type="Proteomes" id="UP001183610"/>
    </source>
</evidence>
<dbReference type="Gene3D" id="3.40.50.1820">
    <property type="entry name" value="alpha/beta hydrolase"/>
    <property type="match status" value="1"/>
</dbReference>
<comment type="caution">
    <text evidence="2">The sequence shown here is derived from an EMBL/GenBank/DDBJ whole genome shotgun (WGS) entry which is preliminary data.</text>
</comment>
<evidence type="ECO:0000259" key="1">
    <source>
        <dbReference type="Pfam" id="PF08386"/>
    </source>
</evidence>
<dbReference type="InterPro" id="IPR029058">
    <property type="entry name" value="AB_hydrolase_fold"/>
</dbReference>
<reference evidence="3" key="1">
    <citation type="submission" date="2023-07" db="EMBL/GenBank/DDBJ databases">
        <title>30 novel species of actinomycetes from the DSMZ collection.</title>
        <authorList>
            <person name="Nouioui I."/>
        </authorList>
    </citation>
    <scope>NUCLEOTIDE SEQUENCE [LARGE SCALE GENOMIC DNA]</scope>
    <source>
        <strain evidence="3">DSM 41979</strain>
    </source>
</reference>
<dbReference type="InterPro" id="IPR013595">
    <property type="entry name" value="Pept_S33_TAP-like_C"/>
</dbReference>
<proteinExistence type="predicted"/>
<sequence>MSDPLDFHAPEGLLTRGTVLVVPGRGETPETYTRLGTRLAFDAYRVRVIEPAAGETLTARDLANALAGTASGDGNPAAPVVVLGADAGAAALAALYANGDAPAADALILAGLPAPVAVAAEAATWDDELGVRTACPTHRGRLSEDAGVRRGALAEPLAPELLAAAYAARPTVPTLLLSGELDPLADHSALAGLAKSLDRARHALVRGAHHDVLNDLQHRSVAAEVVGFLETLREQLVARVAVQSSTW</sequence>
<keyword evidence="2" id="KW-0378">Hydrolase</keyword>
<dbReference type="Pfam" id="PF08386">
    <property type="entry name" value="Abhydrolase_4"/>
    <property type="match status" value="1"/>
</dbReference>
<evidence type="ECO:0000313" key="2">
    <source>
        <dbReference type="EMBL" id="MDT0408264.1"/>
    </source>
</evidence>
<accession>A0ABU2QUY5</accession>
<keyword evidence="3" id="KW-1185">Reference proteome</keyword>
<protein>
    <submittedName>
        <fullName evidence="2">Alpha/beta hydrolase</fullName>
    </submittedName>
</protein>
<dbReference type="RefSeq" id="WP_010269498.1">
    <property type="nucleotide sequence ID" value="NZ_JAVRET010000006.1"/>
</dbReference>
<name>A0ABU2QUY5_9ACTN</name>
<organism evidence="2 3">
    <name type="scientific">Streptomyces evansiae</name>
    <dbReference type="NCBI Taxonomy" id="3075535"/>
    <lineage>
        <taxon>Bacteria</taxon>
        <taxon>Bacillati</taxon>
        <taxon>Actinomycetota</taxon>
        <taxon>Actinomycetes</taxon>
        <taxon>Kitasatosporales</taxon>
        <taxon>Streptomycetaceae</taxon>
        <taxon>Streptomyces</taxon>
    </lineage>
</organism>
<dbReference type="SUPFAM" id="SSF53474">
    <property type="entry name" value="alpha/beta-Hydrolases"/>
    <property type="match status" value="1"/>
</dbReference>
<gene>
    <name evidence="2" type="ORF">RM698_04250</name>
</gene>
<feature type="domain" description="Peptidase S33 tripeptidyl aminopeptidase-like C-terminal" evidence="1">
    <location>
        <begin position="170"/>
        <end position="232"/>
    </location>
</feature>
<dbReference type="Proteomes" id="UP001183610">
    <property type="component" value="Unassembled WGS sequence"/>
</dbReference>